<evidence type="ECO:0000256" key="7">
    <source>
        <dbReference type="ARBA" id="ARBA00023170"/>
    </source>
</evidence>
<dbReference type="EMBL" id="JH430146">
    <property type="status" value="NOT_ANNOTATED_CDS"/>
    <property type="molecule type" value="Genomic_DNA"/>
</dbReference>
<dbReference type="AlphaFoldDB" id="T1II78"/>
<dbReference type="HOGENOM" id="CLU_1322384_0_0_1"/>
<feature type="transmembrane region" description="Helical" evidence="8">
    <location>
        <begin position="181"/>
        <end position="201"/>
    </location>
</feature>
<reference evidence="9" key="2">
    <citation type="submission" date="2015-02" db="UniProtKB">
        <authorList>
            <consortium name="EnsemblMetazoa"/>
        </authorList>
    </citation>
    <scope>IDENTIFICATION</scope>
</reference>
<reference evidence="10" key="1">
    <citation type="submission" date="2011-05" db="EMBL/GenBank/DDBJ databases">
        <authorList>
            <person name="Richards S.R."/>
            <person name="Qu J."/>
            <person name="Jiang H."/>
            <person name="Jhangiani S.N."/>
            <person name="Agravi P."/>
            <person name="Goodspeed R."/>
            <person name="Gross S."/>
            <person name="Mandapat C."/>
            <person name="Jackson L."/>
            <person name="Mathew T."/>
            <person name="Pu L."/>
            <person name="Thornton R."/>
            <person name="Saada N."/>
            <person name="Wilczek-Boney K.B."/>
            <person name="Lee S."/>
            <person name="Kovar C."/>
            <person name="Wu Y."/>
            <person name="Scherer S.E."/>
            <person name="Worley K.C."/>
            <person name="Muzny D.M."/>
            <person name="Gibbs R."/>
        </authorList>
    </citation>
    <scope>NUCLEOTIDE SEQUENCE</scope>
    <source>
        <strain evidence="10">Brora</strain>
    </source>
</reference>
<evidence type="ECO:0000256" key="2">
    <source>
        <dbReference type="ARBA" id="ARBA00022448"/>
    </source>
</evidence>
<dbReference type="PANTHER" id="PTHR21444:SF15">
    <property type="entry name" value="RECEPTOR FOR RETINOL UPTAKE STRA6"/>
    <property type="match status" value="1"/>
</dbReference>
<keyword evidence="7" id="KW-0675">Receptor</keyword>
<evidence type="ECO:0000256" key="6">
    <source>
        <dbReference type="ARBA" id="ARBA00023136"/>
    </source>
</evidence>
<dbReference type="GO" id="GO:0071939">
    <property type="term" value="P:vitamin A import into cell"/>
    <property type="evidence" value="ECO:0007669"/>
    <property type="project" value="TreeGrafter"/>
</dbReference>
<evidence type="ECO:0000256" key="5">
    <source>
        <dbReference type="ARBA" id="ARBA00022989"/>
    </source>
</evidence>
<dbReference type="GO" id="GO:0038023">
    <property type="term" value="F:signaling receptor activity"/>
    <property type="evidence" value="ECO:0007669"/>
    <property type="project" value="InterPro"/>
</dbReference>
<dbReference type="STRING" id="126957.T1II78"/>
<dbReference type="GO" id="GO:0005886">
    <property type="term" value="C:plasma membrane"/>
    <property type="evidence" value="ECO:0007669"/>
    <property type="project" value="UniProtKB-SubCell"/>
</dbReference>
<evidence type="ECO:0000313" key="9">
    <source>
        <dbReference type="EnsemblMetazoa" id="SMAR000570-PA"/>
    </source>
</evidence>
<protein>
    <submittedName>
        <fullName evidence="9">Uncharacterized protein</fullName>
    </submittedName>
</protein>
<dbReference type="EnsemblMetazoa" id="SMAR000570-RA">
    <property type="protein sequence ID" value="SMAR000570-PA"/>
    <property type="gene ID" value="SMAR000570"/>
</dbReference>
<dbReference type="GO" id="GO:0034632">
    <property type="term" value="F:retinol transmembrane transporter activity"/>
    <property type="evidence" value="ECO:0007669"/>
    <property type="project" value="InterPro"/>
</dbReference>
<keyword evidence="10" id="KW-1185">Reference proteome</keyword>
<evidence type="ECO:0000256" key="8">
    <source>
        <dbReference type="SAM" id="Phobius"/>
    </source>
</evidence>
<organism evidence="9 10">
    <name type="scientific">Strigamia maritima</name>
    <name type="common">European centipede</name>
    <name type="synonym">Geophilus maritimus</name>
    <dbReference type="NCBI Taxonomy" id="126957"/>
    <lineage>
        <taxon>Eukaryota</taxon>
        <taxon>Metazoa</taxon>
        <taxon>Ecdysozoa</taxon>
        <taxon>Arthropoda</taxon>
        <taxon>Myriapoda</taxon>
        <taxon>Chilopoda</taxon>
        <taxon>Pleurostigmophora</taxon>
        <taxon>Geophilomorpha</taxon>
        <taxon>Linotaeniidae</taxon>
        <taxon>Strigamia</taxon>
    </lineage>
</organism>
<name>T1II78_STRMM</name>
<proteinExistence type="predicted"/>
<feature type="transmembrane region" description="Helical" evidence="8">
    <location>
        <begin position="142"/>
        <end position="161"/>
    </location>
</feature>
<comment type="subcellular location">
    <subcellularLocation>
        <location evidence="1">Cell membrane</location>
        <topology evidence="1">Multi-pass membrane protein</topology>
    </subcellularLocation>
</comment>
<keyword evidence="4 8" id="KW-0812">Transmembrane</keyword>
<keyword evidence="2" id="KW-0813">Transport</keyword>
<keyword evidence="5 8" id="KW-1133">Transmembrane helix</keyword>
<dbReference type="PANTHER" id="PTHR21444">
    <property type="entry name" value="COILED-COIL DOMAIN-CONTAINING PROTEIN 180"/>
    <property type="match status" value="1"/>
</dbReference>
<evidence type="ECO:0000256" key="3">
    <source>
        <dbReference type="ARBA" id="ARBA00022475"/>
    </source>
</evidence>
<dbReference type="Pfam" id="PF14752">
    <property type="entry name" value="RBP_receptor"/>
    <property type="match status" value="1"/>
</dbReference>
<evidence type="ECO:0000256" key="4">
    <source>
        <dbReference type="ARBA" id="ARBA00022692"/>
    </source>
</evidence>
<dbReference type="InterPro" id="IPR026612">
    <property type="entry name" value="STRA6-like"/>
</dbReference>
<accession>T1II78</accession>
<feature type="transmembrane region" description="Helical" evidence="8">
    <location>
        <begin position="17"/>
        <end position="42"/>
    </location>
</feature>
<keyword evidence="6 8" id="KW-0472">Membrane</keyword>
<evidence type="ECO:0000256" key="1">
    <source>
        <dbReference type="ARBA" id="ARBA00004651"/>
    </source>
</evidence>
<dbReference type="Proteomes" id="UP000014500">
    <property type="component" value="Unassembled WGS sequence"/>
</dbReference>
<keyword evidence="3" id="KW-1003">Cell membrane</keyword>
<evidence type="ECO:0000313" key="10">
    <source>
        <dbReference type="Proteomes" id="UP000014500"/>
    </source>
</evidence>
<sequence length="208" mass="24055">MTSTANVKTRNNGKNSLLYVVSIVAGITAYVVSIVSICRLLTTYRKNVLGLRKQRQNQFILNVSENVSNNNSLMLSAIQFGGYQVAYLVSGRISYIFLIEPIFIFYIERIYNSIVFTQSFTLYSWRNYNSACTIRFLKVGEIVGSIVLVLVLIQMTQYLLIRYYFLEDKGDTMALDNRRGFFIMSYFVFFYNIFTGVFSCVRQKFSKV</sequence>